<evidence type="ECO:0000313" key="4">
    <source>
        <dbReference type="Proteomes" id="UP000319818"/>
    </source>
</evidence>
<dbReference type="AlphaFoldDB" id="A0A543GJA1"/>
<comment type="caution">
    <text evidence="3">The sequence shown here is derived from an EMBL/GenBank/DDBJ whole genome shotgun (WGS) entry which is preliminary data.</text>
</comment>
<dbReference type="SUPFAM" id="SSF53474">
    <property type="entry name" value="alpha/beta-Hydrolases"/>
    <property type="match status" value="1"/>
</dbReference>
<dbReference type="PANTHER" id="PTHR43433">
    <property type="entry name" value="HYDROLASE, ALPHA/BETA FOLD FAMILY PROTEIN"/>
    <property type="match status" value="1"/>
</dbReference>
<dbReference type="EMBL" id="VFPH01000001">
    <property type="protein sequence ID" value="TQM46161.1"/>
    <property type="molecule type" value="Genomic_DNA"/>
</dbReference>
<keyword evidence="4" id="KW-1185">Reference proteome</keyword>
<evidence type="ECO:0000313" key="3">
    <source>
        <dbReference type="EMBL" id="TQM46161.1"/>
    </source>
</evidence>
<protein>
    <submittedName>
        <fullName evidence="3">Pimeloyl-ACP methyl ester carboxylesterase</fullName>
    </submittedName>
</protein>
<dbReference type="Pfam" id="PF00561">
    <property type="entry name" value="Abhydrolase_1"/>
    <property type="match status" value="1"/>
</dbReference>
<dbReference type="GO" id="GO:0004806">
    <property type="term" value="F:triacylglycerol lipase activity"/>
    <property type="evidence" value="ECO:0007669"/>
    <property type="project" value="TreeGrafter"/>
</dbReference>
<dbReference type="Gene3D" id="3.40.50.1820">
    <property type="entry name" value="alpha/beta hydrolase"/>
    <property type="match status" value="1"/>
</dbReference>
<name>A0A543GJA1_9PSEU</name>
<dbReference type="InterPro" id="IPR029058">
    <property type="entry name" value="AB_hydrolase_fold"/>
</dbReference>
<evidence type="ECO:0000256" key="1">
    <source>
        <dbReference type="SAM" id="MobiDB-lite"/>
    </source>
</evidence>
<feature type="domain" description="AB hydrolase-1" evidence="2">
    <location>
        <begin position="25"/>
        <end position="272"/>
    </location>
</feature>
<feature type="compositionally biased region" description="Basic residues" evidence="1">
    <location>
        <begin position="308"/>
        <end position="321"/>
    </location>
</feature>
<evidence type="ECO:0000259" key="2">
    <source>
        <dbReference type="Pfam" id="PF00561"/>
    </source>
</evidence>
<dbReference type="InterPro" id="IPR050471">
    <property type="entry name" value="AB_hydrolase"/>
</dbReference>
<organism evidence="3 4">
    <name type="scientific">Pseudonocardia cypriaca</name>
    <dbReference type="NCBI Taxonomy" id="882449"/>
    <lineage>
        <taxon>Bacteria</taxon>
        <taxon>Bacillati</taxon>
        <taxon>Actinomycetota</taxon>
        <taxon>Actinomycetes</taxon>
        <taxon>Pseudonocardiales</taxon>
        <taxon>Pseudonocardiaceae</taxon>
        <taxon>Pseudonocardia</taxon>
    </lineage>
</organism>
<proteinExistence type="predicted"/>
<feature type="region of interest" description="Disordered" evidence="1">
    <location>
        <begin position="291"/>
        <end position="340"/>
    </location>
</feature>
<accession>A0A543GJA1</accession>
<reference evidence="3 4" key="1">
    <citation type="submission" date="2019-06" db="EMBL/GenBank/DDBJ databases">
        <title>Sequencing the genomes of 1000 actinobacteria strains.</title>
        <authorList>
            <person name="Klenk H.-P."/>
        </authorList>
    </citation>
    <scope>NUCLEOTIDE SEQUENCE [LARGE SCALE GENOMIC DNA]</scope>
    <source>
        <strain evidence="3 4">DSM 45511</strain>
    </source>
</reference>
<sequence>MNTHYARNGTVRIAYSDLGGAGGDPLLLVMGLGVSRAWWPQGFVSALVEQGFHVVAYDQRDSGESTRFPDEDHVHPFTALFRRRSAPYSAEDMTDDAVAVLDAVGWSSAHVFGHSLGGLLAQRIALRHPGRVRSITVSGAMPSDAAGLSQLRHVRLGFVVRMSRLKFPDGPEGDVAAGLALARAIASPGYPFDEAEVRAAVEREVTSGIRDVRAQSRQTGAPWHGGRLAGLTVPALVLHGEQDPVLRPSAARATAAAVPGARLVLLPGVGHDLPRAVWPRIAGDVRALADSVSTCPSGTPARPDLRRRGTPRSRRAGRLRSRAAGPRVSGPRAAVRWPWG</sequence>
<dbReference type="Proteomes" id="UP000319818">
    <property type="component" value="Unassembled WGS sequence"/>
</dbReference>
<dbReference type="InterPro" id="IPR000073">
    <property type="entry name" value="AB_hydrolase_1"/>
</dbReference>
<dbReference type="PANTHER" id="PTHR43433:SF5">
    <property type="entry name" value="AB HYDROLASE-1 DOMAIN-CONTAINING PROTEIN"/>
    <property type="match status" value="1"/>
</dbReference>
<gene>
    <name evidence="3" type="ORF">FB388_3568</name>
</gene>
<dbReference type="GO" id="GO:0046503">
    <property type="term" value="P:glycerolipid catabolic process"/>
    <property type="evidence" value="ECO:0007669"/>
    <property type="project" value="TreeGrafter"/>
</dbReference>